<dbReference type="PANTHER" id="PTHR19282:SF544">
    <property type="entry name" value="TETRASPANIN"/>
    <property type="match status" value="1"/>
</dbReference>
<dbReference type="GO" id="GO:0072659">
    <property type="term" value="P:protein localization to plasma membrane"/>
    <property type="evidence" value="ECO:0007669"/>
    <property type="project" value="UniProtKB-ARBA"/>
</dbReference>
<dbReference type="Pfam" id="PF00335">
    <property type="entry name" value="Tetraspanin"/>
    <property type="match status" value="1"/>
</dbReference>
<dbReference type="FunFam" id="1.10.1450.10:FF:000007">
    <property type="entry name" value="Tetraspanin"/>
    <property type="match status" value="1"/>
</dbReference>
<feature type="compositionally biased region" description="Basic and acidic residues" evidence="14">
    <location>
        <begin position="1"/>
        <end position="20"/>
    </location>
</feature>
<dbReference type="Proteomes" id="UP001162480">
    <property type="component" value="Chromosome 2"/>
</dbReference>
<evidence type="ECO:0000256" key="2">
    <source>
        <dbReference type="ARBA" id="ARBA00004536"/>
    </source>
</evidence>
<comment type="subcellular location">
    <subcellularLocation>
        <location evidence="2">Cell junction</location>
        <location evidence="2">Adherens junction</location>
    </subcellularLocation>
    <subcellularLocation>
        <location evidence="3">Cell membrane</location>
        <topology evidence="3">Multi-pass membrane protein</topology>
    </subcellularLocation>
    <subcellularLocation>
        <location evidence="1">Cytoplasm</location>
    </subcellularLocation>
</comment>
<evidence type="ECO:0000256" key="15">
    <source>
        <dbReference type="SAM" id="Phobius"/>
    </source>
</evidence>
<keyword evidence="7 15" id="KW-0812">Transmembrane</keyword>
<dbReference type="Gene3D" id="1.10.1450.10">
    <property type="entry name" value="Tetraspanin"/>
    <property type="match status" value="1"/>
</dbReference>
<dbReference type="GO" id="GO:0005737">
    <property type="term" value="C:cytoplasm"/>
    <property type="evidence" value="ECO:0007669"/>
    <property type="project" value="UniProtKB-SubCell"/>
</dbReference>
<dbReference type="AlphaFoldDB" id="A0AA36EXX7"/>
<keyword evidence="12" id="KW-0325">Glycoprotein</keyword>
<gene>
    <name evidence="16" type="ORF">OCTVUL_1B008200</name>
</gene>
<dbReference type="SUPFAM" id="SSF48652">
    <property type="entry name" value="Tetraspanin"/>
    <property type="match status" value="1"/>
</dbReference>
<keyword evidence="9 15" id="KW-1133">Transmembrane helix</keyword>
<reference evidence="16" key="1">
    <citation type="submission" date="2023-08" db="EMBL/GenBank/DDBJ databases">
        <authorList>
            <person name="Alioto T."/>
            <person name="Alioto T."/>
            <person name="Gomez Garrido J."/>
        </authorList>
    </citation>
    <scope>NUCLEOTIDE SEQUENCE</scope>
</reference>
<accession>A0AA36EXX7</accession>
<proteinExistence type="inferred from homology"/>
<sequence length="373" mass="42615">MEEYNSHLDTHPSSSRDRYSAHSHCSLASPEDSGTDEGIEEIPSTSYAIENNSVATSAITNSMATIVDSNSITTVVENNSVAVRKSSSRLDPKYEEKKRKYKYRTKVLKYILFVLNLFSWVVAVIAIVISYYILLGTKKVVTDAIEFILDPAIVLFIVASITFLMAVFGCIGTIKGNRYLLRVFYIMLGFMIIIELIFGVLIWLLFSAPVSTEKFMDVPRQRLTLALHKYKDDRKLKAWIDSIQTEFKCCGISHSEYGYRDWQANIYFNCSRFNPSSERCAVPMSCCIFKYGDLRNEMCGFDITNKERHAVNHRIYTQGCLKGFRNWFHKNEILITILAALFIAPQIAIVLLARTQVKFMRYKKAAVKPPTQL</sequence>
<keyword evidence="10 15" id="KW-0472">Membrane</keyword>
<evidence type="ECO:0000256" key="14">
    <source>
        <dbReference type="SAM" id="MobiDB-lite"/>
    </source>
</evidence>
<dbReference type="GO" id="GO:0005912">
    <property type="term" value="C:adherens junction"/>
    <property type="evidence" value="ECO:0007669"/>
    <property type="project" value="UniProtKB-SubCell"/>
</dbReference>
<dbReference type="EMBL" id="OX597815">
    <property type="protein sequence ID" value="CAI9717157.1"/>
    <property type="molecule type" value="Genomic_DNA"/>
</dbReference>
<dbReference type="PRINTS" id="PR00259">
    <property type="entry name" value="TMFOUR"/>
</dbReference>
<feature type="transmembrane region" description="Helical" evidence="15">
    <location>
        <begin position="183"/>
        <end position="206"/>
    </location>
</feature>
<keyword evidence="8" id="KW-0965">Cell junction</keyword>
<dbReference type="PANTHER" id="PTHR19282">
    <property type="entry name" value="TETRASPANIN"/>
    <property type="match status" value="1"/>
</dbReference>
<protein>
    <recommendedName>
        <fullName evidence="13">Tetraspanin-33</fullName>
    </recommendedName>
</protein>
<evidence type="ECO:0000256" key="9">
    <source>
        <dbReference type="ARBA" id="ARBA00022989"/>
    </source>
</evidence>
<evidence type="ECO:0000313" key="17">
    <source>
        <dbReference type="Proteomes" id="UP001162480"/>
    </source>
</evidence>
<evidence type="ECO:0000256" key="5">
    <source>
        <dbReference type="ARBA" id="ARBA00022475"/>
    </source>
</evidence>
<feature type="transmembrane region" description="Helical" evidence="15">
    <location>
        <begin position="333"/>
        <end position="353"/>
    </location>
</feature>
<organism evidence="16 17">
    <name type="scientific">Octopus vulgaris</name>
    <name type="common">Common octopus</name>
    <dbReference type="NCBI Taxonomy" id="6645"/>
    <lineage>
        <taxon>Eukaryota</taxon>
        <taxon>Metazoa</taxon>
        <taxon>Spiralia</taxon>
        <taxon>Lophotrochozoa</taxon>
        <taxon>Mollusca</taxon>
        <taxon>Cephalopoda</taxon>
        <taxon>Coleoidea</taxon>
        <taxon>Octopodiformes</taxon>
        <taxon>Octopoda</taxon>
        <taxon>Incirrata</taxon>
        <taxon>Octopodidae</taxon>
        <taxon>Octopus</taxon>
    </lineage>
</organism>
<dbReference type="GO" id="GO:0005886">
    <property type="term" value="C:plasma membrane"/>
    <property type="evidence" value="ECO:0007669"/>
    <property type="project" value="UniProtKB-SubCell"/>
</dbReference>
<dbReference type="GO" id="GO:0065003">
    <property type="term" value="P:protein-containing complex assembly"/>
    <property type="evidence" value="ECO:0007669"/>
    <property type="project" value="UniProtKB-ARBA"/>
</dbReference>
<feature type="transmembrane region" description="Helical" evidence="15">
    <location>
        <begin position="107"/>
        <end position="133"/>
    </location>
</feature>
<comment type="similarity">
    <text evidence="4">Belongs to the tetraspanin (TM4SF) family.</text>
</comment>
<name>A0AA36EXX7_OCTVU</name>
<evidence type="ECO:0000256" key="8">
    <source>
        <dbReference type="ARBA" id="ARBA00022949"/>
    </source>
</evidence>
<evidence type="ECO:0000256" key="1">
    <source>
        <dbReference type="ARBA" id="ARBA00004496"/>
    </source>
</evidence>
<keyword evidence="6" id="KW-0963">Cytoplasm</keyword>
<dbReference type="GO" id="GO:0019899">
    <property type="term" value="F:enzyme binding"/>
    <property type="evidence" value="ECO:0007669"/>
    <property type="project" value="UniProtKB-ARBA"/>
</dbReference>
<dbReference type="GO" id="GO:0051604">
    <property type="term" value="P:protein maturation"/>
    <property type="evidence" value="ECO:0007669"/>
    <property type="project" value="UniProtKB-ARBA"/>
</dbReference>
<evidence type="ECO:0000256" key="11">
    <source>
        <dbReference type="ARBA" id="ARBA00023157"/>
    </source>
</evidence>
<keyword evidence="17" id="KW-1185">Reference proteome</keyword>
<evidence type="ECO:0000256" key="10">
    <source>
        <dbReference type="ARBA" id="ARBA00023136"/>
    </source>
</evidence>
<evidence type="ECO:0000256" key="4">
    <source>
        <dbReference type="ARBA" id="ARBA00006840"/>
    </source>
</evidence>
<dbReference type="GO" id="GO:0046930">
    <property type="term" value="C:pore complex"/>
    <property type="evidence" value="ECO:0007669"/>
    <property type="project" value="UniProtKB-ARBA"/>
</dbReference>
<evidence type="ECO:0000256" key="13">
    <source>
        <dbReference type="ARBA" id="ARBA00040369"/>
    </source>
</evidence>
<dbReference type="InterPro" id="IPR008952">
    <property type="entry name" value="Tetraspanin_EC2_sf"/>
</dbReference>
<keyword evidence="5" id="KW-1003">Cell membrane</keyword>
<evidence type="ECO:0000256" key="7">
    <source>
        <dbReference type="ARBA" id="ARBA00022692"/>
    </source>
</evidence>
<evidence type="ECO:0000256" key="6">
    <source>
        <dbReference type="ARBA" id="ARBA00022490"/>
    </source>
</evidence>
<evidence type="ECO:0000256" key="3">
    <source>
        <dbReference type="ARBA" id="ARBA00004651"/>
    </source>
</evidence>
<evidence type="ECO:0000313" key="16">
    <source>
        <dbReference type="EMBL" id="CAI9717157.1"/>
    </source>
</evidence>
<keyword evidence="11" id="KW-1015">Disulfide bond</keyword>
<feature type="region of interest" description="Disordered" evidence="14">
    <location>
        <begin position="1"/>
        <end position="39"/>
    </location>
</feature>
<dbReference type="InterPro" id="IPR018499">
    <property type="entry name" value="Tetraspanin/Peripherin"/>
</dbReference>
<feature type="transmembrane region" description="Helical" evidence="15">
    <location>
        <begin position="153"/>
        <end position="171"/>
    </location>
</feature>
<evidence type="ECO:0000256" key="12">
    <source>
        <dbReference type="ARBA" id="ARBA00023180"/>
    </source>
</evidence>